<keyword evidence="4" id="KW-0934">Plastid</keyword>
<feature type="domain" description="G" evidence="15">
    <location>
        <begin position="287"/>
        <end position="375"/>
    </location>
</feature>
<dbReference type="GO" id="GO:0046872">
    <property type="term" value="F:metal ion binding"/>
    <property type="evidence" value="ECO:0007669"/>
    <property type="project" value="UniProtKB-KW"/>
</dbReference>
<keyword evidence="7" id="KW-0378">Hydrolase</keyword>
<evidence type="ECO:0000256" key="8">
    <source>
        <dbReference type="ARBA" id="ARBA00022805"/>
    </source>
</evidence>
<evidence type="ECO:0000256" key="14">
    <source>
        <dbReference type="SAM" id="MobiDB-lite"/>
    </source>
</evidence>
<dbReference type="AlphaFoldDB" id="A0A7S3VRR3"/>
<dbReference type="GO" id="GO:0005525">
    <property type="term" value="F:GTP binding"/>
    <property type="evidence" value="ECO:0007669"/>
    <property type="project" value="InterPro"/>
</dbReference>
<dbReference type="GO" id="GO:0016787">
    <property type="term" value="F:hydrolase activity"/>
    <property type="evidence" value="ECO:0007669"/>
    <property type="project" value="UniProtKB-KW"/>
</dbReference>
<keyword evidence="3" id="KW-0150">Chloroplast</keyword>
<evidence type="ECO:0000256" key="5">
    <source>
        <dbReference type="ARBA" id="ARBA00022692"/>
    </source>
</evidence>
<comment type="cofactor">
    <cofactor evidence="1">
        <name>Mg(2+)</name>
        <dbReference type="ChEBI" id="CHEBI:18420"/>
    </cofactor>
</comment>
<evidence type="ECO:0000256" key="4">
    <source>
        <dbReference type="ARBA" id="ARBA00022640"/>
    </source>
</evidence>
<evidence type="ECO:0000256" key="2">
    <source>
        <dbReference type="ARBA" id="ARBA00022448"/>
    </source>
</evidence>
<evidence type="ECO:0000259" key="15">
    <source>
        <dbReference type="Pfam" id="PF01926"/>
    </source>
</evidence>
<dbReference type="InterPro" id="IPR006073">
    <property type="entry name" value="GTP-bd"/>
</dbReference>
<evidence type="ECO:0000256" key="6">
    <source>
        <dbReference type="ARBA" id="ARBA00022723"/>
    </source>
</evidence>
<name>A0A7S3VRR3_DUNTE</name>
<evidence type="ECO:0000256" key="13">
    <source>
        <dbReference type="ARBA" id="ARBA00023766"/>
    </source>
</evidence>
<feature type="region of interest" description="Disordered" evidence="14">
    <location>
        <begin position="624"/>
        <end position="647"/>
    </location>
</feature>
<feature type="compositionally biased region" description="Low complexity" evidence="14">
    <location>
        <begin position="141"/>
        <end position="169"/>
    </location>
</feature>
<keyword evidence="2" id="KW-0813">Transport</keyword>
<keyword evidence="8" id="KW-1002">Plastid outer membrane</keyword>
<evidence type="ECO:0008006" key="18">
    <source>
        <dbReference type="Google" id="ProtNLM"/>
    </source>
</evidence>
<dbReference type="InterPro" id="IPR045058">
    <property type="entry name" value="GIMA/IAN/Toc"/>
</dbReference>
<comment type="subcellular location">
    <subcellularLocation>
        <location evidence="13">Plastid</location>
        <location evidence="13">Chloroplast outer membrane</location>
        <topology evidence="13">Single-pass membrane protein</topology>
    </subcellularLocation>
</comment>
<evidence type="ECO:0000313" key="17">
    <source>
        <dbReference type="EMBL" id="CAE0501778.1"/>
    </source>
</evidence>
<protein>
    <recommendedName>
        <fullName evidence="18">AIG1-type G domain-containing protein</fullName>
    </recommendedName>
</protein>
<evidence type="ECO:0000256" key="9">
    <source>
        <dbReference type="ARBA" id="ARBA00022842"/>
    </source>
</evidence>
<keyword evidence="5" id="KW-0812">Transmembrane</keyword>
<evidence type="ECO:0000256" key="7">
    <source>
        <dbReference type="ARBA" id="ARBA00022801"/>
    </source>
</evidence>
<evidence type="ECO:0000256" key="10">
    <source>
        <dbReference type="ARBA" id="ARBA00022927"/>
    </source>
</evidence>
<gene>
    <name evidence="17" type="ORF">DTER00134_LOCUS16851</name>
</gene>
<evidence type="ECO:0000256" key="1">
    <source>
        <dbReference type="ARBA" id="ARBA00001946"/>
    </source>
</evidence>
<dbReference type="Gene3D" id="3.40.50.300">
    <property type="entry name" value="P-loop containing nucleotide triphosphate hydrolases"/>
    <property type="match status" value="1"/>
</dbReference>
<sequence length="978" mass="103068">MVDNKEQSPVPTAEGAPELQGVAASNPSSQSSQGTPDINSQSNTAGSVHRGPMLPARPPKVSAPKQQQQQEQQQQQRQGNGHEQAHDPMTSNRCHATDASSPSSCKAAAPAAERHGGNRAPIGGPALPARPAKTNEGGAAGASPSANGAAPASSTADGAVGSSSGASSMSGGGRGSSGFMPVLPPRQVVPASGPVLDPEEPEDIKEVRRRIHGIRVSLIRAAQRLGYDADNGLVRQVLYRLALAEKLRAPWRRAARRPDPASIATREASKLEAEAGAGAPLDFCVKMMFIGLAGTGKTQLAHSLLGNETWQVVDPILGASKDVTVMKGTCQGVKLEIIDTPGLRAAAGDSAANARVLRQIRRAYRKHKPDLVVYVDRLDATSPGMVGPPGPGGGAAGGGAELPALRGVSAALGPQCWLNTIVALTHMGAPPPVGQQGSVISFDHWANARSHAVQQVIRAASGDARLMNPMAYVESHPCARHDKSAALMLLNGMAWRQHLLLMVVSAKLLADTENMLQMQDRSQSAAAIQQQQQILLAQMMGGTGRMLPLPYLTTQATQFSQPLKYPDHDQLMQAVYLDEFAQKLTDPKDKKLAVRQAKAFKLQLKQALKYKEKMQTSFRNATLAGSKITPEPPNLATKRPPSVQPPCTYRYRVPEPAGGWLVRPQLEPHGWDNTDGIEGMQIEQSTVAKRHRHRKAGQPPPPLGSTASTDGLLGGTPMHSVIVVQSTKGQMNLQARSEATLYHDLMGRKTTSLSADVQTTGTPGATHDALVVLRADLAGGGSPLTHNKPSVGVMASRLAEGCRPDKGPLALGARLQDTYTGSLADGAMPLELAASGAVVTAPWGVGETLQGPGAPVGGIGEAEVAFGGNMEISTDMQTIFRTRRAVPMNLSANAIMYKGTLMAALGAALQVRGQRRDLCGGRLQLTNKGRAVVSLKAHSGPWWWTGLIAMAVPITTLLLEFIEGLQHPVKTQGNGFPP</sequence>
<dbReference type="PANTHER" id="PTHR10903">
    <property type="entry name" value="GTPASE, IMAP FAMILY MEMBER-RELATED"/>
    <property type="match status" value="1"/>
</dbReference>
<accession>A0A7S3VRR3</accession>
<evidence type="ECO:0000256" key="3">
    <source>
        <dbReference type="ARBA" id="ARBA00022528"/>
    </source>
</evidence>
<dbReference type="EMBL" id="HBIP01027861">
    <property type="protein sequence ID" value="CAE0501778.1"/>
    <property type="molecule type" value="Transcribed_RNA"/>
</dbReference>
<dbReference type="SUPFAM" id="SSF52540">
    <property type="entry name" value="P-loop containing nucleoside triphosphate hydrolases"/>
    <property type="match status" value="1"/>
</dbReference>
<evidence type="ECO:0000259" key="16">
    <source>
        <dbReference type="Pfam" id="PF11886"/>
    </source>
</evidence>
<feature type="compositionally biased region" description="Low complexity" evidence="14">
    <location>
        <begin position="66"/>
        <end position="78"/>
    </location>
</feature>
<dbReference type="InterPro" id="IPR027417">
    <property type="entry name" value="P-loop_NTPase"/>
</dbReference>
<dbReference type="GO" id="GO:0015031">
    <property type="term" value="P:protein transport"/>
    <property type="evidence" value="ECO:0007669"/>
    <property type="project" value="UniProtKB-KW"/>
</dbReference>
<feature type="region of interest" description="Disordered" evidence="14">
    <location>
        <begin position="686"/>
        <end position="710"/>
    </location>
</feature>
<feature type="region of interest" description="Disordered" evidence="14">
    <location>
        <begin position="1"/>
        <end position="200"/>
    </location>
</feature>
<evidence type="ECO:0000256" key="11">
    <source>
        <dbReference type="ARBA" id="ARBA00022989"/>
    </source>
</evidence>
<dbReference type="GO" id="GO:0009707">
    <property type="term" value="C:chloroplast outer membrane"/>
    <property type="evidence" value="ECO:0007669"/>
    <property type="project" value="UniProtKB-SubCell"/>
</dbReference>
<organism evidence="17">
    <name type="scientific">Dunaliella tertiolecta</name>
    <name type="common">Green alga</name>
    <dbReference type="NCBI Taxonomy" id="3047"/>
    <lineage>
        <taxon>Eukaryota</taxon>
        <taxon>Viridiplantae</taxon>
        <taxon>Chlorophyta</taxon>
        <taxon>core chlorophytes</taxon>
        <taxon>Chlorophyceae</taxon>
        <taxon>CS clade</taxon>
        <taxon>Chlamydomonadales</taxon>
        <taxon>Dunaliellaceae</taxon>
        <taxon>Dunaliella</taxon>
    </lineage>
</organism>
<feature type="compositionally biased region" description="Low complexity" evidence="14">
    <location>
        <begin position="99"/>
        <end position="111"/>
    </location>
</feature>
<evidence type="ECO:0000256" key="12">
    <source>
        <dbReference type="ARBA" id="ARBA00023136"/>
    </source>
</evidence>
<keyword evidence="12" id="KW-0472">Membrane</keyword>
<dbReference type="PANTHER" id="PTHR10903:SF135">
    <property type="entry name" value="TRANSLOCASE OF CHLOROPLAST 120, CHLOROPLASTIC-RELATED"/>
    <property type="match status" value="1"/>
</dbReference>
<dbReference type="Pfam" id="PF11886">
    <property type="entry name" value="TOC159_MAD"/>
    <property type="match status" value="1"/>
</dbReference>
<keyword evidence="9" id="KW-0460">Magnesium</keyword>
<proteinExistence type="predicted"/>
<reference evidence="17" key="1">
    <citation type="submission" date="2021-01" db="EMBL/GenBank/DDBJ databases">
        <authorList>
            <person name="Corre E."/>
            <person name="Pelletier E."/>
            <person name="Niang G."/>
            <person name="Scheremetjew M."/>
            <person name="Finn R."/>
            <person name="Kale V."/>
            <person name="Holt S."/>
            <person name="Cochrane G."/>
            <person name="Meng A."/>
            <person name="Brown T."/>
            <person name="Cohen L."/>
        </authorList>
    </citation>
    <scope>NUCLEOTIDE SEQUENCE</scope>
    <source>
        <strain evidence="17">CCMP1320</strain>
    </source>
</reference>
<keyword evidence="11" id="KW-1133">Transmembrane helix</keyword>
<dbReference type="Pfam" id="PF01926">
    <property type="entry name" value="MMR_HSR1"/>
    <property type="match status" value="1"/>
</dbReference>
<feature type="domain" description="Translocase of chloroplast 159/132 membrane anchor" evidence="16">
    <location>
        <begin position="648"/>
        <end position="761"/>
    </location>
</feature>
<feature type="compositionally biased region" description="Polar residues" evidence="14">
    <location>
        <begin position="23"/>
        <end position="46"/>
    </location>
</feature>
<dbReference type="InterPro" id="IPR024283">
    <property type="entry name" value="TOC159_MAD"/>
</dbReference>
<keyword evidence="6" id="KW-0479">Metal-binding</keyword>
<keyword evidence="10" id="KW-0653">Protein transport</keyword>